<gene>
    <name evidence="2" type="primary">LOC101851987</name>
</gene>
<evidence type="ECO:0000313" key="1">
    <source>
        <dbReference type="Proteomes" id="UP000694888"/>
    </source>
</evidence>
<dbReference type="Proteomes" id="UP000694888">
    <property type="component" value="Unplaced"/>
</dbReference>
<name>A0ABM1AB00_APLCA</name>
<dbReference type="GeneID" id="101851987"/>
<dbReference type="RefSeq" id="XP_012944258.1">
    <property type="nucleotide sequence ID" value="XM_013088804.2"/>
</dbReference>
<proteinExistence type="predicted"/>
<reference evidence="2" key="1">
    <citation type="submission" date="2025-08" db="UniProtKB">
        <authorList>
            <consortium name="RefSeq"/>
        </authorList>
    </citation>
    <scope>IDENTIFICATION</scope>
</reference>
<accession>A0ABM1AB00</accession>
<protein>
    <submittedName>
        <fullName evidence="2">Uncharacterized protein LOC101851987</fullName>
    </submittedName>
</protein>
<evidence type="ECO:0000313" key="2">
    <source>
        <dbReference type="RefSeq" id="XP_012944258.1"/>
    </source>
</evidence>
<organism evidence="1 2">
    <name type="scientific">Aplysia californica</name>
    <name type="common">California sea hare</name>
    <dbReference type="NCBI Taxonomy" id="6500"/>
    <lineage>
        <taxon>Eukaryota</taxon>
        <taxon>Metazoa</taxon>
        <taxon>Spiralia</taxon>
        <taxon>Lophotrochozoa</taxon>
        <taxon>Mollusca</taxon>
        <taxon>Gastropoda</taxon>
        <taxon>Heterobranchia</taxon>
        <taxon>Euthyneura</taxon>
        <taxon>Tectipleura</taxon>
        <taxon>Aplysiida</taxon>
        <taxon>Aplysioidea</taxon>
        <taxon>Aplysiidae</taxon>
        <taxon>Aplysia</taxon>
    </lineage>
</organism>
<sequence length="105" mass="11566">MTTIHRGGNLARQAVLTLLTFLVASGYLFTEIVAASAAVREPDTEIPHGDQWSSRHLLSAGEGQFPWLDEGADDTDSYVPLHRQRRSADNSTGSKSIWEEIEVRG</sequence>
<keyword evidence="1" id="KW-1185">Reference proteome</keyword>